<reference evidence="4 5" key="1">
    <citation type="submission" date="2019-08" db="EMBL/GenBank/DDBJ databases">
        <title>In-depth cultivation of the pig gut microbiome towards novel bacterial diversity and tailored functional studies.</title>
        <authorList>
            <person name="Wylensek D."/>
            <person name="Hitch T.C.A."/>
            <person name="Clavel T."/>
        </authorList>
    </citation>
    <scope>NUCLEOTIDE SEQUENCE [LARGE SCALE GENOMIC DNA]</scope>
    <source>
        <strain evidence="4 5">BL-389-WT-3D</strain>
    </source>
</reference>
<dbReference type="AlphaFoldDB" id="A0A844FC73"/>
<evidence type="ECO:0000313" key="4">
    <source>
        <dbReference type="EMBL" id="MSS40499.1"/>
    </source>
</evidence>
<dbReference type="Pfam" id="PF01890">
    <property type="entry name" value="CbiG_C"/>
    <property type="match status" value="1"/>
</dbReference>
<evidence type="ECO:0000259" key="1">
    <source>
        <dbReference type="Pfam" id="PF01890"/>
    </source>
</evidence>
<organism evidence="4 5">
    <name type="scientific">Clostridium scindens (strain JCM 10418 / VPI 12708)</name>
    <dbReference type="NCBI Taxonomy" id="29347"/>
    <lineage>
        <taxon>Bacteria</taxon>
        <taxon>Bacillati</taxon>
        <taxon>Bacillota</taxon>
        <taxon>Clostridia</taxon>
        <taxon>Lachnospirales</taxon>
        <taxon>Lachnospiraceae</taxon>
    </lineage>
</organism>
<dbReference type="RefSeq" id="WP_154322906.1">
    <property type="nucleotide sequence ID" value="NZ_CAMDTP010000005.1"/>
</dbReference>
<feature type="domain" description="Cobalamin biosynthesis central region" evidence="3">
    <location>
        <begin position="135"/>
        <end position="218"/>
    </location>
</feature>
<dbReference type="SUPFAM" id="SSF159672">
    <property type="entry name" value="CbiG N-terminal domain-like"/>
    <property type="match status" value="1"/>
</dbReference>
<evidence type="ECO:0000259" key="2">
    <source>
        <dbReference type="Pfam" id="PF11760"/>
    </source>
</evidence>
<proteinExistence type="predicted"/>
<evidence type="ECO:0000259" key="3">
    <source>
        <dbReference type="Pfam" id="PF11761"/>
    </source>
</evidence>
<dbReference type="InterPro" id="IPR021745">
    <property type="entry name" value="CbiG_mid"/>
</dbReference>
<dbReference type="Pfam" id="PF11761">
    <property type="entry name" value="CbiG_mid"/>
    <property type="match status" value="1"/>
</dbReference>
<dbReference type="SUPFAM" id="SSF159664">
    <property type="entry name" value="CobE/GbiG C-terminal domain-like"/>
    <property type="match status" value="1"/>
</dbReference>
<sequence>MQIAVISFTKNGKELADKIAGCLSEEGYEVTADIKCNGARGSITESLGEWTGRMFQKCYALIYVGAAGIAVRAIAPYVESKTSDPAVLVADEKGSYIIPVLSGHIGGANELAVSLAAGIGGSPVITTATDIHHLWAVDKFAQENHLWIADMAKAKRISARLLAGEEIIVDCTCEENRIKGEPPEGIRMVDSQSQEKEPDICIGIHKNPSWRHTLYLVPRAAVVGIGCRKGTDAGKIEKAIERTLNREGIFQSSLCKLASIDIKAGEEGILRYCRNHSLELETYSAGELLKAEGGFHASAFVEKITGIDNVCERSAVYASGNGRLVVEKQVDDGVTVAVAQRDWRIIFE</sequence>
<evidence type="ECO:0000313" key="5">
    <source>
        <dbReference type="Proteomes" id="UP000462363"/>
    </source>
</evidence>
<dbReference type="InterPro" id="IPR036518">
    <property type="entry name" value="CobE/GbiG_C_sf"/>
</dbReference>
<protein>
    <submittedName>
        <fullName evidence="4">Cobalt-precorrin 5A hydrolase</fullName>
    </submittedName>
</protein>
<dbReference type="Gene3D" id="3.40.50.11220">
    <property type="match status" value="1"/>
</dbReference>
<dbReference type="Gene3D" id="3.30.420.180">
    <property type="entry name" value="CobE/GbiG C-terminal domain"/>
    <property type="match status" value="1"/>
</dbReference>
<dbReference type="PANTHER" id="PTHR37477">
    <property type="entry name" value="COBALT-PRECORRIN-5A HYDROLASE"/>
    <property type="match status" value="1"/>
</dbReference>
<dbReference type="Pfam" id="PF11760">
    <property type="entry name" value="CbiG_N"/>
    <property type="match status" value="1"/>
</dbReference>
<name>A0A844FC73_CLOSV</name>
<dbReference type="InterPro" id="IPR002750">
    <property type="entry name" value="CobE/GbiG_C"/>
</dbReference>
<feature type="domain" description="Cobalamin synthesis G N-terminal" evidence="2">
    <location>
        <begin position="50"/>
        <end position="130"/>
    </location>
</feature>
<feature type="domain" description="CobE/GbiG C-terminal" evidence="1">
    <location>
        <begin position="222"/>
        <end position="339"/>
    </location>
</feature>
<dbReference type="Proteomes" id="UP000462363">
    <property type="component" value="Unassembled WGS sequence"/>
</dbReference>
<comment type="caution">
    <text evidence="4">The sequence shown here is derived from an EMBL/GenBank/DDBJ whole genome shotgun (WGS) entry which is preliminary data.</text>
</comment>
<dbReference type="EMBL" id="VUMB01000016">
    <property type="protein sequence ID" value="MSS40499.1"/>
    <property type="molecule type" value="Genomic_DNA"/>
</dbReference>
<dbReference type="GO" id="GO:0009236">
    <property type="term" value="P:cobalamin biosynthetic process"/>
    <property type="evidence" value="ECO:0007669"/>
    <property type="project" value="InterPro"/>
</dbReference>
<keyword evidence="4" id="KW-0378">Hydrolase</keyword>
<dbReference type="InterPro" id="IPR038029">
    <property type="entry name" value="GbiG_N_sf"/>
</dbReference>
<dbReference type="PANTHER" id="PTHR37477:SF1">
    <property type="entry name" value="COBALT-PRECORRIN-5A HYDROLASE"/>
    <property type="match status" value="1"/>
</dbReference>
<dbReference type="GO" id="GO:0016787">
    <property type="term" value="F:hydrolase activity"/>
    <property type="evidence" value="ECO:0007669"/>
    <property type="project" value="UniProtKB-KW"/>
</dbReference>
<accession>A0A844FC73</accession>
<dbReference type="InterPro" id="IPR052553">
    <property type="entry name" value="CbiG_hydrolase"/>
</dbReference>
<gene>
    <name evidence="4" type="ORF">FYJ37_09055</name>
</gene>
<dbReference type="InterPro" id="IPR021744">
    <property type="entry name" value="CbiG_N"/>
</dbReference>